<dbReference type="Pfam" id="PF00702">
    <property type="entry name" value="Hydrolase"/>
    <property type="match status" value="1"/>
</dbReference>
<dbReference type="GO" id="GO:0005634">
    <property type="term" value="C:nucleus"/>
    <property type="evidence" value="ECO:0007669"/>
    <property type="project" value="TreeGrafter"/>
</dbReference>
<dbReference type="STRING" id="1328760.A0A165GQL5"/>
<gene>
    <name evidence="1" type="ORF">L228DRAFT_246766</name>
</gene>
<evidence type="ECO:0000313" key="2">
    <source>
        <dbReference type="Proteomes" id="UP000076632"/>
    </source>
</evidence>
<dbReference type="SUPFAM" id="SSF56784">
    <property type="entry name" value="HAD-like"/>
    <property type="match status" value="1"/>
</dbReference>
<proteinExistence type="predicted"/>
<dbReference type="InterPro" id="IPR023214">
    <property type="entry name" value="HAD_sf"/>
</dbReference>
<dbReference type="PANTHER" id="PTHR46191:SF2">
    <property type="entry name" value="HALOACID DEHALOGENASE-LIKE HYDROLASE DOMAIN-CONTAINING PROTEIN 3"/>
    <property type="match status" value="1"/>
</dbReference>
<dbReference type="GO" id="GO:0016787">
    <property type="term" value="F:hydrolase activity"/>
    <property type="evidence" value="ECO:0007669"/>
    <property type="project" value="UniProtKB-KW"/>
</dbReference>
<dbReference type="InParanoid" id="A0A165GQL5"/>
<organism evidence="1 2">
    <name type="scientific">Xylona heveae (strain CBS 132557 / TC161)</name>
    <dbReference type="NCBI Taxonomy" id="1328760"/>
    <lineage>
        <taxon>Eukaryota</taxon>
        <taxon>Fungi</taxon>
        <taxon>Dikarya</taxon>
        <taxon>Ascomycota</taxon>
        <taxon>Pezizomycotina</taxon>
        <taxon>Xylonomycetes</taxon>
        <taxon>Xylonales</taxon>
        <taxon>Xylonaceae</taxon>
        <taxon>Xylona</taxon>
    </lineage>
</organism>
<dbReference type="OMA" id="WERTIVG"/>
<reference evidence="1 2" key="1">
    <citation type="journal article" date="2016" name="Fungal Biol.">
        <title>The genome of Xylona heveae provides a window into fungal endophytism.</title>
        <authorList>
            <person name="Gazis R."/>
            <person name="Kuo A."/>
            <person name="Riley R."/>
            <person name="LaButti K."/>
            <person name="Lipzen A."/>
            <person name="Lin J."/>
            <person name="Amirebrahimi M."/>
            <person name="Hesse C.N."/>
            <person name="Spatafora J.W."/>
            <person name="Henrissat B."/>
            <person name="Hainaut M."/>
            <person name="Grigoriev I.V."/>
            <person name="Hibbett D.S."/>
        </authorList>
    </citation>
    <scope>NUCLEOTIDE SEQUENCE [LARGE SCALE GENOMIC DNA]</scope>
    <source>
        <strain evidence="1 2">TC161</strain>
    </source>
</reference>
<dbReference type="GeneID" id="28897629"/>
<dbReference type="RefSeq" id="XP_018188029.1">
    <property type="nucleotide sequence ID" value="XM_018332492.1"/>
</dbReference>
<protein>
    <submittedName>
        <fullName evidence="1">HAD-superfamily hydrolase</fullName>
    </submittedName>
</protein>
<name>A0A165GQL5_XYLHT</name>
<sequence length="361" mass="40173">MAATARNVNQTARKSLLLAFDAFGTLFTPKEPVPKQYGEVARKYGVSVTDDEIQQSFRLAFKDEAARNPNYGKAVGMNAQTWWANVIRATLKPKLEERQALPAGLIPELINRFSSSEGYMLYPDVLPLFQEIRNKRDGKPSAWPWERTIVGIITNSDDRVPDVLSNFGLKVGARAVGRKGQKIGEIEKDDDIEFVVLSYDVGAEKPDRRIFEAAKDMLVETLIEERQDSDHFQAHGKPGTTTDKYNQAFEATRNLFNGQSKDAITNNLGASDLAGQLASEVSEFELLYVGDELKKDVLGAQNAGWPSLLLDREHKYRDSFSSGAKIASVIESSNSDTATPRKFHVIQDLRNLSSVQISDLD</sequence>
<dbReference type="Gene3D" id="3.40.50.1000">
    <property type="entry name" value="HAD superfamily/HAD-like"/>
    <property type="match status" value="1"/>
</dbReference>
<keyword evidence="1" id="KW-0378">Hydrolase</keyword>
<dbReference type="InterPro" id="IPR051828">
    <property type="entry name" value="HAD-like_hydrolase_domain"/>
</dbReference>
<dbReference type="EMBL" id="KV407458">
    <property type="protein sequence ID" value="KZF22474.1"/>
    <property type="molecule type" value="Genomic_DNA"/>
</dbReference>
<dbReference type="OrthoDB" id="444127at2759"/>
<dbReference type="AlphaFoldDB" id="A0A165GQL5"/>
<keyword evidence="2" id="KW-1185">Reference proteome</keyword>
<dbReference type="Gene3D" id="1.10.150.720">
    <property type="entry name" value="Haloacid dehalogenase-like hydrolase"/>
    <property type="match status" value="1"/>
</dbReference>
<accession>A0A165GQL5</accession>
<dbReference type="Proteomes" id="UP000076632">
    <property type="component" value="Unassembled WGS sequence"/>
</dbReference>
<dbReference type="PANTHER" id="PTHR46191">
    <property type="match status" value="1"/>
</dbReference>
<dbReference type="InterPro" id="IPR036412">
    <property type="entry name" value="HAD-like_sf"/>
</dbReference>
<evidence type="ECO:0000313" key="1">
    <source>
        <dbReference type="EMBL" id="KZF22474.1"/>
    </source>
</evidence>
<dbReference type="FunCoup" id="A0A165GQL5">
    <property type="interactions" value="149"/>
</dbReference>
<dbReference type="InterPro" id="IPR044924">
    <property type="entry name" value="HAD-SF_hydro_IA_REG-2-like_cap"/>
</dbReference>